<accession>A0A918E133</accession>
<gene>
    <name evidence="3" type="ORF">GCM10012280_68680</name>
</gene>
<dbReference type="Proteomes" id="UP000641932">
    <property type="component" value="Unassembled WGS sequence"/>
</dbReference>
<keyword evidence="4" id="KW-1185">Reference proteome</keyword>
<dbReference type="NCBIfam" id="NF041492">
    <property type="entry name" value="MobF"/>
    <property type="match status" value="1"/>
</dbReference>
<dbReference type="InterPro" id="IPR014862">
    <property type="entry name" value="TrwC"/>
</dbReference>
<feature type="region of interest" description="Disordered" evidence="1">
    <location>
        <begin position="468"/>
        <end position="509"/>
    </location>
</feature>
<comment type="caution">
    <text evidence="3">The sequence shown here is derived from an EMBL/GenBank/DDBJ whole genome shotgun (WGS) entry which is preliminary data.</text>
</comment>
<feature type="region of interest" description="Disordered" evidence="1">
    <location>
        <begin position="621"/>
        <end position="667"/>
    </location>
</feature>
<reference evidence="3" key="1">
    <citation type="journal article" date="2014" name="Int. J. Syst. Evol. Microbiol.">
        <title>Complete genome sequence of Corynebacterium casei LMG S-19264T (=DSM 44701T), isolated from a smear-ripened cheese.</title>
        <authorList>
            <consortium name="US DOE Joint Genome Institute (JGI-PGF)"/>
            <person name="Walter F."/>
            <person name="Albersmeier A."/>
            <person name="Kalinowski J."/>
            <person name="Ruckert C."/>
        </authorList>
    </citation>
    <scope>NUCLEOTIDE SEQUENCE</scope>
    <source>
        <strain evidence="3">CGMCC 4.7201</strain>
    </source>
</reference>
<name>A0A918E133_9ACTN</name>
<dbReference type="EMBL" id="BMMS01000055">
    <property type="protein sequence ID" value="GGP00277.1"/>
    <property type="molecule type" value="Genomic_DNA"/>
</dbReference>
<evidence type="ECO:0000259" key="2">
    <source>
        <dbReference type="Pfam" id="PF08751"/>
    </source>
</evidence>
<proteinExistence type="predicted"/>
<organism evidence="3 4">
    <name type="scientific">Wenjunlia tyrosinilytica</name>
    <dbReference type="NCBI Taxonomy" id="1544741"/>
    <lineage>
        <taxon>Bacteria</taxon>
        <taxon>Bacillati</taxon>
        <taxon>Actinomycetota</taxon>
        <taxon>Actinomycetes</taxon>
        <taxon>Kitasatosporales</taxon>
        <taxon>Streptomycetaceae</taxon>
        <taxon>Wenjunlia</taxon>
    </lineage>
</organism>
<evidence type="ECO:0000313" key="3">
    <source>
        <dbReference type="EMBL" id="GGP00277.1"/>
    </source>
</evidence>
<protein>
    <recommendedName>
        <fullName evidence="2">TrwC relaxase domain-containing protein</fullName>
    </recommendedName>
</protein>
<dbReference type="Pfam" id="PF08751">
    <property type="entry name" value="TrwC"/>
    <property type="match status" value="1"/>
</dbReference>
<feature type="domain" description="TrwC relaxase" evidence="2">
    <location>
        <begin position="16"/>
        <end position="347"/>
    </location>
</feature>
<evidence type="ECO:0000313" key="4">
    <source>
        <dbReference type="Proteomes" id="UP000641932"/>
    </source>
</evidence>
<feature type="compositionally biased region" description="Basic and acidic residues" evidence="1">
    <location>
        <begin position="621"/>
        <end position="657"/>
    </location>
</feature>
<reference evidence="3" key="2">
    <citation type="submission" date="2020-09" db="EMBL/GenBank/DDBJ databases">
        <authorList>
            <person name="Sun Q."/>
            <person name="Zhou Y."/>
        </authorList>
    </citation>
    <scope>NUCLEOTIDE SEQUENCE</scope>
    <source>
        <strain evidence="3">CGMCC 4.7201</strain>
    </source>
</reference>
<sequence length="667" mass="73847">MCGVVSMMDIAKITAGQMYRYYMCRVVVGDGRRPARTPLREVQEEAGVPAGRWMGRGLAVLGLVAGEEVTEAQLRSLFGEGRHPYAERIEADRPAAGQTPAAARRAGALGRRVKVTGVDLVFRPQPTLNLLWALGDDKTREAIEAAHERAVERVLTWIEDDVAVIRFGAGGVYRTRPAHGLVAARFRHYEARSGMPLLHDHLLLSVKAQRLDGTWGSVHTEALYETAVAASALYNEVVMAEACEALGLASEPRTVTAGRRPVMDVAGVPHELIGWTARRSEQIAACLEELEHEYVTAVDGDGKPRFLPVVSERARAKLNRIAAKMTRPPKQRARPLAQLRAWWKASAILNFGVELIDSLLERARAAAAAIRSRVAAVVDVALAAVDVTAMVFVMNGGGRFHRRHLLAEARRHLALVLRGRRRDPCLDEHIVDAALAAYCLDISEPKTLRGRMSQYRLYTARWALPDLEPARRPPATVPDPDRQAPADPGAPAAHRPPHQEPGQWQTPRVPLRYDRAVLAGAVVREKLRTATAGRGRVYDAAAHQQAAMPEQLLTHRDADTVPDRPENEPTERLRRLQDAFTEAADRAHTALRALEEPSTDVEALNLTAERLRRLQDAFTKAADRARTTMDRYADREDAPAPRKVREDDQRVHRREQPGPHQGRGASR</sequence>
<evidence type="ECO:0000256" key="1">
    <source>
        <dbReference type="SAM" id="MobiDB-lite"/>
    </source>
</evidence>
<dbReference type="AlphaFoldDB" id="A0A918E133"/>
<dbReference type="SUPFAM" id="SSF55464">
    <property type="entry name" value="Origin of replication-binding domain, RBD-like"/>
    <property type="match status" value="1"/>
</dbReference>